<evidence type="ECO:0000259" key="1">
    <source>
        <dbReference type="Pfam" id="PF03551"/>
    </source>
</evidence>
<dbReference type="InterPro" id="IPR052509">
    <property type="entry name" value="Metal_resp_DNA-bind_regulator"/>
</dbReference>
<feature type="domain" description="Transcription regulator PadR N-terminal" evidence="1">
    <location>
        <begin position="12"/>
        <end position="87"/>
    </location>
</feature>
<dbReference type="Gene3D" id="1.10.10.10">
    <property type="entry name" value="Winged helix-like DNA-binding domain superfamily/Winged helix DNA-binding domain"/>
    <property type="match status" value="1"/>
</dbReference>
<dbReference type="InterPro" id="IPR036388">
    <property type="entry name" value="WH-like_DNA-bd_sf"/>
</dbReference>
<reference evidence="3" key="1">
    <citation type="journal article" date="2019" name="Int. J. Syst. Evol. Microbiol.">
        <title>The Global Catalogue of Microorganisms (GCM) 10K type strain sequencing project: providing services to taxonomists for standard genome sequencing and annotation.</title>
        <authorList>
            <consortium name="The Broad Institute Genomics Platform"/>
            <consortium name="The Broad Institute Genome Sequencing Center for Infectious Disease"/>
            <person name="Wu L."/>
            <person name="Ma J."/>
        </authorList>
    </citation>
    <scope>NUCLEOTIDE SEQUENCE [LARGE SCALE GENOMIC DNA]</scope>
    <source>
        <strain evidence="3">CGMCC 4.7405</strain>
    </source>
</reference>
<dbReference type="InterPro" id="IPR005149">
    <property type="entry name" value="Tscrpt_reg_PadR_N"/>
</dbReference>
<dbReference type="SUPFAM" id="SSF46785">
    <property type="entry name" value="Winged helix' DNA-binding domain"/>
    <property type="match status" value="1"/>
</dbReference>
<dbReference type="RefSeq" id="WP_382379730.1">
    <property type="nucleotide sequence ID" value="NZ_JBHRZI010000046.1"/>
</dbReference>
<accession>A0ABV8C8A0</accession>
<proteinExistence type="predicted"/>
<comment type="caution">
    <text evidence="2">The sequence shown here is derived from an EMBL/GenBank/DDBJ whole genome shotgun (WGS) entry which is preliminary data.</text>
</comment>
<dbReference type="InterPro" id="IPR036390">
    <property type="entry name" value="WH_DNA-bd_sf"/>
</dbReference>
<evidence type="ECO:0000313" key="3">
    <source>
        <dbReference type="Proteomes" id="UP001595690"/>
    </source>
</evidence>
<sequence length="187" mass="20277">MGGLLSATRMLVLGVVELVGEAHGYVVRRELKSWAADKWANVQPGSIYHALKSLARDGLLEPVGVEPGEGPARVIYKITAAGERELRNLLGHALADPAAGNDEVSAAVAMINLVPRKQAVVLLKNRLAGLEGQLAPTRHGIDSMPEMGKPAHVSELFRLWLVHLEGQVRWTQKLIERLEAGAYDLTD</sequence>
<dbReference type="PANTHER" id="PTHR33169">
    <property type="entry name" value="PADR-FAMILY TRANSCRIPTIONAL REGULATOR"/>
    <property type="match status" value="1"/>
</dbReference>
<keyword evidence="3" id="KW-1185">Reference proteome</keyword>
<dbReference type="Proteomes" id="UP001595690">
    <property type="component" value="Unassembled WGS sequence"/>
</dbReference>
<evidence type="ECO:0000313" key="2">
    <source>
        <dbReference type="EMBL" id="MFC3898260.1"/>
    </source>
</evidence>
<dbReference type="PANTHER" id="PTHR33169:SF14">
    <property type="entry name" value="TRANSCRIPTIONAL REGULATOR RV3488"/>
    <property type="match status" value="1"/>
</dbReference>
<gene>
    <name evidence="2" type="ORF">ACFOWZ_42915</name>
</gene>
<dbReference type="Pfam" id="PF03551">
    <property type="entry name" value="PadR"/>
    <property type="match status" value="1"/>
</dbReference>
<organism evidence="2 3">
    <name type="scientific">Lentzea rhizosphaerae</name>
    <dbReference type="NCBI Taxonomy" id="2041025"/>
    <lineage>
        <taxon>Bacteria</taxon>
        <taxon>Bacillati</taxon>
        <taxon>Actinomycetota</taxon>
        <taxon>Actinomycetes</taxon>
        <taxon>Pseudonocardiales</taxon>
        <taxon>Pseudonocardiaceae</taxon>
        <taxon>Lentzea</taxon>
    </lineage>
</organism>
<name>A0ABV8C8A0_9PSEU</name>
<dbReference type="EMBL" id="JBHRZI010000046">
    <property type="protein sequence ID" value="MFC3898260.1"/>
    <property type="molecule type" value="Genomic_DNA"/>
</dbReference>
<protein>
    <submittedName>
        <fullName evidence="2">PadR family transcriptional regulator</fullName>
    </submittedName>
</protein>